<dbReference type="Pfam" id="PF13419">
    <property type="entry name" value="HAD_2"/>
    <property type="match status" value="1"/>
</dbReference>
<dbReference type="InterPro" id="IPR023214">
    <property type="entry name" value="HAD_sf"/>
</dbReference>
<dbReference type="GO" id="GO:0006281">
    <property type="term" value="P:DNA repair"/>
    <property type="evidence" value="ECO:0007669"/>
    <property type="project" value="TreeGrafter"/>
</dbReference>
<dbReference type="PANTHER" id="PTHR43434:SF13">
    <property type="entry name" value="PHOSPHOGLYCOLATE PHOSPHATASE"/>
    <property type="match status" value="1"/>
</dbReference>
<dbReference type="EMBL" id="CP021112">
    <property type="protein sequence ID" value="ARQ01500.1"/>
    <property type="molecule type" value="Genomic_DNA"/>
</dbReference>
<dbReference type="Gene3D" id="3.40.50.1000">
    <property type="entry name" value="HAD superfamily/HAD-like"/>
    <property type="match status" value="1"/>
</dbReference>
<proteinExistence type="predicted"/>
<dbReference type="GO" id="GO:0008967">
    <property type="term" value="F:phosphoglycolate phosphatase activity"/>
    <property type="evidence" value="ECO:0007669"/>
    <property type="project" value="TreeGrafter"/>
</dbReference>
<gene>
    <name evidence="1" type="ORF">CAK95_22120</name>
</gene>
<evidence type="ECO:0000313" key="2">
    <source>
        <dbReference type="Proteomes" id="UP000194137"/>
    </source>
</evidence>
<dbReference type="STRING" id="1235591.CAK95_22120"/>
<dbReference type="SFLD" id="SFLDG01129">
    <property type="entry name" value="C1.5:_HAD__Beta-PGM__Phosphata"/>
    <property type="match status" value="1"/>
</dbReference>
<dbReference type="SUPFAM" id="SSF56784">
    <property type="entry name" value="HAD-like"/>
    <property type="match status" value="1"/>
</dbReference>
<dbReference type="GO" id="GO:0005829">
    <property type="term" value="C:cytosol"/>
    <property type="evidence" value="ECO:0007669"/>
    <property type="project" value="TreeGrafter"/>
</dbReference>
<dbReference type="RefSeq" id="WP_086089891.1">
    <property type="nucleotide sequence ID" value="NZ_CP021112.1"/>
</dbReference>
<accession>A0A1W6ZW12</accession>
<evidence type="ECO:0000313" key="1">
    <source>
        <dbReference type="EMBL" id="ARQ01500.1"/>
    </source>
</evidence>
<name>A0A1W6ZW12_9HYPH</name>
<organism evidence="1 2">
    <name type="scientific">Pseudorhodoplanes sinuspersici</name>
    <dbReference type="NCBI Taxonomy" id="1235591"/>
    <lineage>
        <taxon>Bacteria</taxon>
        <taxon>Pseudomonadati</taxon>
        <taxon>Pseudomonadota</taxon>
        <taxon>Alphaproteobacteria</taxon>
        <taxon>Hyphomicrobiales</taxon>
        <taxon>Pseudorhodoplanes</taxon>
    </lineage>
</organism>
<dbReference type="OrthoDB" id="9793014at2"/>
<dbReference type="InterPro" id="IPR050155">
    <property type="entry name" value="HAD-like_hydrolase_sf"/>
</dbReference>
<sequence length="221" mass="24195">MPKYKLAIFDLDGTLADSFPWFLRVVNDVAREFDFKPIDAGEIDALRRKGSREILKSLDVPLWKLPMIASRMRGLKRSHLQNIPLFAGVPAMLKALKEAGTLLALVSSDNEANARLQLGPDHALLFNHFDCGASLFGKAAKFSRVMKRAGVPPQQTIAIGDEARDCEAARAAGIAFGAVTWGYADPDILRSLNPDEIFSTVDDITITLVGKKNNPRATTFA</sequence>
<keyword evidence="2" id="KW-1185">Reference proteome</keyword>
<protein>
    <submittedName>
        <fullName evidence="1">HAD family hydrolase</fullName>
    </submittedName>
</protein>
<dbReference type="PANTHER" id="PTHR43434">
    <property type="entry name" value="PHOSPHOGLYCOLATE PHOSPHATASE"/>
    <property type="match status" value="1"/>
</dbReference>
<dbReference type="AlphaFoldDB" id="A0A1W6ZW12"/>
<dbReference type="Proteomes" id="UP000194137">
    <property type="component" value="Chromosome"/>
</dbReference>
<dbReference type="InterPro" id="IPR023198">
    <property type="entry name" value="PGP-like_dom2"/>
</dbReference>
<keyword evidence="1" id="KW-0378">Hydrolase</keyword>
<dbReference type="InterPro" id="IPR036412">
    <property type="entry name" value="HAD-like_sf"/>
</dbReference>
<dbReference type="Gene3D" id="1.10.150.240">
    <property type="entry name" value="Putative phosphatase, domain 2"/>
    <property type="match status" value="1"/>
</dbReference>
<reference evidence="1 2" key="1">
    <citation type="submission" date="2017-05" db="EMBL/GenBank/DDBJ databases">
        <title>Full genome sequence of Pseudorhodoplanes sinuspersici.</title>
        <authorList>
            <person name="Dastgheib S.M.M."/>
            <person name="Shavandi M."/>
            <person name="Tirandaz H."/>
        </authorList>
    </citation>
    <scope>NUCLEOTIDE SEQUENCE [LARGE SCALE GENOMIC DNA]</scope>
    <source>
        <strain evidence="1 2">RIPI110</strain>
    </source>
</reference>
<dbReference type="KEGG" id="psin:CAK95_22120"/>
<dbReference type="SFLD" id="SFLDS00003">
    <property type="entry name" value="Haloacid_Dehalogenase"/>
    <property type="match status" value="1"/>
</dbReference>
<dbReference type="InterPro" id="IPR041492">
    <property type="entry name" value="HAD_2"/>
</dbReference>